<keyword evidence="3 6" id="KW-0812">Transmembrane</keyword>
<protein>
    <submittedName>
        <fullName evidence="8">MFS transporter</fullName>
    </submittedName>
</protein>
<keyword evidence="2" id="KW-1003">Cell membrane</keyword>
<evidence type="ECO:0000256" key="4">
    <source>
        <dbReference type="ARBA" id="ARBA00022989"/>
    </source>
</evidence>
<dbReference type="Proteomes" id="UP000273611">
    <property type="component" value="Unassembled WGS sequence"/>
</dbReference>
<evidence type="ECO:0000256" key="5">
    <source>
        <dbReference type="ARBA" id="ARBA00023136"/>
    </source>
</evidence>
<feature type="transmembrane region" description="Helical" evidence="6">
    <location>
        <begin position="20"/>
        <end position="41"/>
    </location>
</feature>
<feature type="transmembrane region" description="Helical" evidence="6">
    <location>
        <begin position="61"/>
        <end position="81"/>
    </location>
</feature>
<accession>A0A3S0SUV8</accession>
<dbReference type="PANTHER" id="PTHR43124:SF5">
    <property type="entry name" value="PURINE RIBONUCLEOSIDE EFFLUX PUMP NEPI"/>
    <property type="match status" value="1"/>
</dbReference>
<dbReference type="Gene3D" id="1.20.1250.20">
    <property type="entry name" value="MFS general substrate transporter like domains"/>
    <property type="match status" value="1"/>
</dbReference>
<dbReference type="Pfam" id="PF07690">
    <property type="entry name" value="MFS_1"/>
    <property type="match status" value="1"/>
</dbReference>
<dbReference type="RefSeq" id="WP_127430820.1">
    <property type="nucleotide sequence ID" value="NZ_BMFI01000007.1"/>
</dbReference>
<feature type="transmembrane region" description="Helical" evidence="6">
    <location>
        <begin position="284"/>
        <end position="302"/>
    </location>
</feature>
<keyword evidence="4 6" id="KW-1133">Transmembrane helix</keyword>
<feature type="transmembrane region" description="Helical" evidence="6">
    <location>
        <begin position="113"/>
        <end position="135"/>
    </location>
</feature>
<dbReference type="InterPro" id="IPR050189">
    <property type="entry name" value="MFS_Efflux_Transporters"/>
</dbReference>
<keyword evidence="5 6" id="KW-0472">Membrane</keyword>
<dbReference type="EMBL" id="RIBW01000007">
    <property type="protein sequence ID" value="RUM00565.1"/>
    <property type="molecule type" value="Genomic_DNA"/>
</dbReference>
<reference evidence="8 9" key="1">
    <citation type="journal article" date="2015" name="Int. J. Syst. Evol. Microbiol.">
        <title>Rhizobium anhuiense sp. nov., isolated from effective nodules of Vicia faba and Pisum sativum.</title>
        <authorList>
            <person name="Zhang Y.J."/>
            <person name="Zheng W.T."/>
            <person name="Everall I."/>
            <person name="Young J.P."/>
            <person name="Zhang X.X."/>
            <person name="Tian C.F."/>
            <person name="Sui X.H."/>
            <person name="Wang E.T."/>
            <person name="Chen W.X."/>
        </authorList>
    </citation>
    <scope>NUCLEOTIDE SEQUENCE [LARGE SCALE GENOMIC DNA]</scope>
    <source>
        <strain evidence="8 9">CCBAU 23252</strain>
    </source>
</reference>
<feature type="transmembrane region" description="Helical" evidence="6">
    <location>
        <begin position="252"/>
        <end position="277"/>
    </location>
</feature>
<dbReference type="PROSITE" id="PS50850">
    <property type="entry name" value="MFS"/>
    <property type="match status" value="1"/>
</dbReference>
<evidence type="ECO:0000259" key="7">
    <source>
        <dbReference type="PROSITE" id="PS50850"/>
    </source>
</evidence>
<feature type="transmembrane region" description="Helical" evidence="6">
    <location>
        <begin position="178"/>
        <end position="197"/>
    </location>
</feature>
<dbReference type="AlphaFoldDB" id="A0A3S0SUV8"/>
<evidence type="ECO:0000256" key="2">
    <source>
        <dbReference type="ARBA" id="ARBA00022475"/>
    </source>
</evidence>
<evidence type="ECO:0000256" key="1">
    <source>
        <dbReference type="ARBA" id="ARBA00004651"/>
    </source>
</evidence>
<proteinExistence type="predicted"/>
<dbReference type="CDD" id="cd17324">
    <property type="entry name" value="MFS_NepI_like"/>
    <property type="match status" value="1"/>
</dbReference>
<feature type="domain" description="Major facilitator superfamily (MFS) profile" evidence="7">
    <location>
        <begin position="19"/>
        <end position="395"/>
    </location>
</feature>
<dbReference type="SUPFAM" id="SSF103473">
    <property type="entry name" value="MFS general substrate transporter"/>
    <property type="match status" value="1"/>
</dbReference>
<dbReference type="InterPro" id="IPR011701">
    <property type="entry name" value="MFS"/>
</dbReference>
<evidence type="ECO:0000313" key="9">
    <source>
        <dbReference type="Proteomes" id="UP000273611"/>
    </source>
</evidence>
<name>A0A3S0SUV8_9HYPH</name>
<evidence type="ECO:0000256" key="3">
    <source>
        <dbReference type="ARBA" id="ARBA00022692"/>
    </source>
</evidence>
<feature type="transmembrane region" description="Helical" evidence="6">
    <location>
        <begin position="342"/>
        <end position="364"/>
    </location>
</feature>
<gene>
    <name evidence="8" type="ORF">EEQ99_17755</name>
</gene>
<feature type="transmembrane region" description="Helical" evidence="6">
    <location>
        <begin position="370"/>
        <end position="391"/>
    </location>
</feature>
<evidence type="ECO:0000256" key="6">
    <source>
        <dbReference type="SAM" id="Phobius"/>
    </source>
</evidence>
<comment type="subcellular location">
    <subcellularLocation>
        <location evidence="1">Cell membrane</location>
        <topology evidence="1">Multi-pass membrane protein</topology>
    </subcellularLocation>
</comment>
<dbReference type="InterPro" id="IPR020846">
    <property type="entry name" value="MFS_dom"/>
</dbReference>
<sequence length="395" mass="40684">MTIELTLDEAVPADSTVTPWAAVTCLSLLTFLLVGLEFMPVSLLTPIAQDLAISEGQAGQAIAVSGLFAVITSLFGNAFLARLDRKTVVLLYTAVLVASSLAVALAPNFLVFLVGRALVGISIGGFWSLSTAILARLASGVDLPKAIALLQGGTAFAVVIAAPLGSFLGGLIGWRGTFFITVPIGLAALVWQLAVLPKMPATAAVSVARIFGLLRNRRFAIGMAATSLAFIGQNALSIYLRPFLESVTGVELNGLSMMLLGLGIGGLAGTSIVGFVLRRHLAALLIGLPSGLAMLALLLIALGPFTAVTAALLVLWGFFTTPIPVAWNTWMTRIIPGELEAGGGLQVALIQFAIASGAFAGGVLFDTAGWWSAFLLAAFLLAGSALLAALASPRT</sequence>
<dbReference type="PANTHER" id="PTHR43124">
    <property type="entry name" value="PURINE EFFLUX PUMP PBUE"/>
    <property type="match status" value="1"/>
</dbReference>
<feature type="transmembrane region" description="Helical" evidence="6">
    <location>
        <begin position="88"/>
        <end position="107"/>
    </location>
</feature>
<feature type="transmembrane region" description="Helical" evidence="6">
    <location>
        <begin position="147"/>
        <end position="172"/>
    </location>
</feature>
<feature type="transmembrane region" description="Helical" evidence="6">
    <location>
        <begin position="218"/>
        <end position="240"/>
    </location>
</feature>
<dbReference type="GO" id="GO:0005886">
    <property type="term" value="C:plasma membrane"/>
    <property type="evidence" value="ECO:0007669"/>
    <property type="project" value="UniProtKB-SubCell"/>
</dbReference>
<comment type="caution">
    <text evidence="8">The sequence shown here is derived from an EMBL/GenBank/DDBJ whole genome shotgun (WGS) entry which is preliminary data.</text>
</comment>
<feature type="transmembrane region" description="Helical" evidence="6">
    <location>
        <begin position="308"/>
        <end position="330"/>
    </location>
</feature>
<organism evidence="8 9">
    <name type="scientific">Rhizobium anhuiense</name>
    <dbReference type="NCBI Taxonomy" id="1184720"/>
    <lineage>
        <taxon>Bacteria</taxon>
        <taxon>Pseudomonadati</taxon>
        <taxon>Pseudomonadota</taxon>
        <taxon>Alphaproteobacteria</taxon>
        <taxon>Hyphomicrobiales</taxon>
        <taxon>Rhizobiaceae</taxon>
        <taxon>Rhizobium/Agrobacterium group</taxon>
        <taxon>Rhizobium</taxon>
    </lineage>
</organism>
<evidence type="ECO:0000313" key="8">
    <source>
        <dbReference type="EMBL" id="RUM00565.1"/>
    </source>
</evidence>
<dbReference type="InterPro" id="IPR036259">
    <property type="entry name" value="MFS_trans_sf"/>
</dbReference>
<dbReference type="GO" id="GO:0022857">
    <property type="term" value="F:transmembrane transporter activity"/>
    <property type="evidence" value="ECO:0007669"/>
    <property type="project" value="InterPro"/>
</dbReference>